<gene>
    <name evidence="2" type="ORF">STAS_24425</name>
</gene>
<feature type="region of interest" description="Disordered" evidence="1">
    <location>
        <begin position="202"/>
        <end position="244"/>
    </location>
</feature>
<accession>A0A5A7QSD4</accession>
<evidence type="ECO:0000313" key="3">
    <source>
        <dbReference type="Proteomes" id="UP000325081"/>
    </source>
</evidence>
<evidence type="ECO:0000256" key="1">
    <source>
        <dbReference type="SAM" id="MobiDB-lite"/>
    </source>
</evidence>
<name>A0A5A7QSD4_STRAF</name>
<comment type="caution">
    <text evidence="2">The sequence shown here is derived from an EMBL/GenBank/DDBJ whole genome shotgun (WGS) entry which is preliminary data.</text>
</comment>
<sequence length="244" mass="27344">MEISSHRFGCRDPILEISKFKMIAVLHTATYLDSTDEKLAPIGIGASICYANNSRSSVNHCRFRNFTVNKQKTSASPITRLFTIGIEDKTGVLHAAASRPEAEVLIPITAAEMSLSRNYAKNCVDVESNFQSKTITCFVRHNISDYQDRDESRFTIVVLYANDDEDDNQQFTPTSHKVLSMLNESPDESSSTIKMSIEKTGSVKRSLKFQDATPANTSTEHELPDDSQNVQEADSLKKRHKNNF</sequence>
<keyword evidence="3" id="KW-1185">Reference proteome</keyword>
<evidence type="ECO:0000313" key="2">
    <source>
        <dbReference type="EMBL" id="GER47327.1"/>
    </source>
</evidence>
<dbReference type="AlphaFoldDB" id="A0A5A7QSD4"/>
<organism evidence="2 3">
    <name type="scientific">Striga asiatica</name>
    <name type="common">Asiatic witchweed</name>
    <name type="synonym">Buchnera asiatica</name>
    <dbReference type="NCBI Taxonomy" id="4170"/>
    <lineage>
        <taxon>Eukaryota</taxon>
        <taxon>Viridiplantae</taxon>
        <taxon>Streptophyta</taxon>
        <taxon>Embryophyta</taxon>
        <taxon>Tracheophyta</taxon>
        <taxon>Spermatophyta</taxon>
        <taxon>Magnoliopsida</taxon>
        <taxon>eudicotyledons</taxon>
        <taxon>Gunneridae</taxon>
        <taxon>Pentapetalae</taxon>
        <taxon>asterids</taxon>
        <taxon>lamiids</taxon>
        <taxon>Lamiales</taxon>
        <taxon>Orobanchaceae</taxon>
        <taxon>Buchnereae</taxon>
        <taxon>Striga</taxon>
    </lineage>
</organism>
<reference evidence="3" key="1">
    <citation type="journal article" date="2019" name="Curr. Biol.">
        <title>Genome Sequence of Striga asiatica Provides Insight into the Evolution of Plant Parasitism.</title>
        <authorList>
            <person name="Yoshida S."/>
            <person name="Kim S."/>
            <person name="Wafula E.K."/>
            <person name="Tanskanen J."/>
            <person name="Kim Y.M."/>
            <person name="Honaas L."/>
            <person name="Yang Z."/>
            <person name="Spallek T."/>
            <person name="Conn C.E."/>
            <person name="Ichihashi Y."/>
            <person name="Cheong K."/>
            <person name="Cui S."/>
            <person name="Der J.P."/>
            <person name="Gundlach H."/>
            <person name="Jiao Y."/>
            <person name="Hori C."/>
            <person name="Ishida J.K."/>
            <person name="Kasahara H."/>
            <person name="Kiba T."/>
            <person name="Kim M.S."/>
            <person name="Koo N."/>
            <person name="Laohavisit A."/>
            <person name="Lee Y.H."/>
            <person name="Lumba S."/>
            <person name="McCourt P."/>
            <person name="Mortimer J.C."/>
            <person name="Mutuku J.M."/>
            <person name="Nomura T."/>
            <person name="Sasaki-Sekimoto Y."/>
            <person name="Seto Y."/>
            <person name="Wang Y."/>
            <person name="Wakatake T."/>
            <person name="Sakakibara H."/>
            <person name="Demura T."/>
            <person name="Yamaguchi S."/>
            <person name="Yoneyama K."/>
            <person name="Manabe R.I."/>
            <person name="Nelson D.C."/>
            <person name="Schulman A.H."/>
            <person name="Timko M.P."/>
            <person name="dePamphilis C.W."/>
            <person name="Choi D."/>
            <person name="Shirasu K."/>
        </authorList>
    </citation>
    <scope>NUCLEOTIDE SEQUENCE [LARGE SCALE GENOMIC DNA]</scope>
    <source>
        <strain evidence="3">cv. UVA1</strain>
    </source>
</reference>
<dbReference type="Proteomes" id="UP000325081">
    <property type="component" value="Unassembled WGS sequence"/>
</dbReference>
<dbReference type="EMBL" id="BKCP01007848">
    <property type="protein sequence ID" value="GER47327.1"/>
    <property type="molecule type" value="Genomic_DNA"/>
</dbReference>
<protein>
    <submittedName>
        <fullName evidence="2">Rotamase cyclophilin 2</fullName>
    </submittedName>
</protein>
<proteinExistence type="predicted"/>